<dbReference type="GO" id="GO:0005886">
    <property type="term" value="C:plasma membrane"/>
    <property type="evidence" value="ECO:0007669"/>
    <property type="project" value="UniProtKB-SubCell"/>
</dbReference>
<dbReference type="Proteomes" id="UP001596432">
    <property type="component" value="Unassembled WGS sequence"/>
</dbReference>
<dbReference type="PANTHER" id="PTHR30213:SF0">
    <property type="entry name" value="UPF0761 MEMBRANE PROTEIN YIHY"/>
    <property type="match status" value="1"/>
</dbReference>
<proteinExistence type="predicted"/>
<comment type="caution">
    <text evidence="7">The sequence shown here is derived from an EMBL/GenBank/DDBJ whole genome shotgun (WGS) entry which is preliminary data.</text>
</comment>
<sequence length="287" mass="29520">MQSDSAGGRAVATGRDAVAVVKAVVALVQEREVTFLAAGIAYYAFVSLLPALMLLLVVASAVGGEDLAAEVVAVTGNALSPVGRDLVRTTLVDASGRAPATIVSLPLLAWSTLKVFRGLDVAFSRIYGTEAAASLLGRVRDALVALGAVGIGLAALVVIGTLVSYSGIAFVGVFGTLALVVVLTVVFYPLFYVFPDTDGTVRQAAPGTVFAAVGWTLLGTGFRIYAGMAGQFDVYGVFGVVLLLVTWYYAGSIVVLVGATLNAVLAEQARATTNTKGEPGDTRDTRI</sequence>
<keyword evidence="8" id="KW-1185">Reference proteome</keyword>
<dbReference type="PANTHER" id="PTHR30213">
    <property type="entry name" value="INNER MEMBRANE PROTEIN YHJD"/>
    <property type="match status" value="1"/>
</dbReference>
<evidence type="ECO:0000256" key="4">
    <source>
        <dbReference type="ARBA" id="ARBA00022989"/>
    </source>
</evidence>
<dbReference type="EMBL" id="JBHTAS010000001">
    <property type="protein sequence ID" value="MFC7140700.1"/>
    <property type="molecule type" value="Genomic_DNA"/>
</dbReference>
<evidence type="ECO:0000256" key="1">
    <source>
        <dbReference type="ARBA" id="ARBA00004651"/>
    </source>
</evidence>
<dbReference type="Pfam" id="PF03631">
    <property type="entry name" value="Virul_fac_BrkB"/>
    <property type="match status" value="1"/>
</dbReference>
<protein>
    <submittedName>
        <fullName evidence="7">YihY/virulence factor BrkB family protein</fullName>
    </submittedName>
</protein>
<evidence type="ECO:0000256" key="3">
    <source>
        <dbReference type="ARBA" id="ARBA00022692"/>
    </source>
</evidence>
<dbReference type="RefSeq" id="WP_274321794.1">
    <property type="nucleotide sequence ID" value="NZ_CP118158.1"/>
</dbReference>
<dbReference type="AlphaFoldDB" id="A0ABD5XZY8"/>
<feature type="transmembrane region" description="Helical" evidence="6">
    <location>
        <begin position="204"/>
        <end position="226"/>
    </location>
</feature>
<comment type="subcellular location">
    <subcellularLocation>
        <location evidence="1">Cell membrane</location>
        <topology evidence="1">Multi-pass membrane protein</topology>
    </subcellularLocation>
</comment>
<keyword evidence="3 6" id="KW-0812">Transmembrane</keyword>
<gene>
    <name evidence="7" type="ORF">ACFQMA_12830</name>
</gene>
<evidence type="ECO:0000313" key="7">
    <source>
        <dbReference type="EMBL" id="MFC7140700.1"/>
    </source>
</evidence>
<evidence type="ECO:0000256" key="5">
    <source>
        <dbReference type="ARBA" id="ARBA00023136"/>
    </source>
</evidence>
<feature type="transmembrane region" description="Helical" evidence="6">
    <location>
        <begin position="168"/>
        <end position="192"/>
    </location>
</feature>
<accession>A0ABD5XZY8</accession>
<dbReference type="GeneID" id="78821006"/>
<keyword evidence="2" id="KW-1003">Cell membrane</keyword>
<dbReference type="PIRSF" id="PIRSF035875">
    <property type="entry name" value="RNase_BN"/>
    <property type="match status" value="1"/>
</dbReference>
<evidence type="ECO:0000256" key="2">
    <source>
        <dbReference type="ARBA" id="ARBA00022475"/>
    </source>
</evidence>
<evidence type="ECO:0000256" key="6">
    <source>
        <dbReference type="SAM" id="Phobius"/>
    </source>
</evidence>
<name>A0ABD5XZY8_9EURY</name>
<evidence type="ECO:0000313" key="8">
    <source>
        <dbReference type="Proteomes" id="UP001596432"/>
    </source>
</evidence>
<keyword evidence="5 6" id="KW-0472">Membrane</keyword>
<organism evidence="7 8">
    <name type="scientific">Halosimplex aquaticum</name>
    <dbReference type="NCBI Taxonomy" id="3026162"/>
    <lineage>
        <taxon>Archaea</taxon>
        <taxon>Methanobacteriati</taxon>
        <taxon>Methanobacteriota</taxon>
        <taxon>Stenosarchaea group</taxon>
        <taxon>Halobacteria</taxon>
        <taxon>Halobacteriales</taxon>
        <taxon>Haloarculaceae</taxon>
        <taxon>Halosimplex</taxon>
    </lineage>
</organism>
<reference evidence="7 8" key="1">
    <citation type="journal article" date="2019" name="Int. J. Syst. Evol. Microbiol.">
        <title>The Global Catalogue of Microorganisms (GCM) 10K type strain sequencing project: providing services to taxonomists for standard genome sequencing and annotation.</title>
        <authorList>
            <consortium name="The Broad Institute Genomics Platform"/>
            <consortium name="The Broad Institute Genome Sequencing Center for Infectious Disease"/>
            <person name="Wu L."/>
            <person name="Ma J."/>
        </authorList>
    </citation>
    <scope>NUCLEOTIDE SEQUENCE [LARGE SCALE GENOMIC DNA]</scope>
    <source>
        <strain evidence="7 8">XZYJT29</strain>
    </source>
</reference>
<feature type="transmembrane region" description="Helical" evidence="6">
    <location>
        <begin position="40"/>
        <end position="62"/>
    </location>
</feature>
<keyword evidence="4 6" id="KW-1133">Transmembrane helix</keyword>
<feature type="transmembrane region" description="Helical" evidence="6">
    <location>
        <begin position="142"/>
        <end position="162"/>
    </location>
</feature>
<dbReference type="InterPro" id="IPR017039">
    <property type="entry name" value="Virul_fac_BrkB"/>
</dbReference>